<evidence type="ECO:0000256" key="1">
    <source>
        <dbReference type="SAM" id="MobiDB-lite"/>
    </source>
</evidence>
<evidence type="ECO:0000313" key="3">
    <source>
        <dbReference type="EMBL" id="MPM26600.1"/>
    </source>
</evidence>
<protein>
    <submittedName>
        <fullName evidence="3">Uncharacterized protein</fullName>
    </submittedName>
</protein>
<feature type="compositionally biased region" description="Low complexity" evidence="1">
    <location>
        <begin position="137"/>
        <end position="159"/>
    </location>
</feature>
<feature type="compositionally biased region" description="Low complexity" evidence="1">
    <location>
        <begin position="166"/>
        <end position="178"/>
    </location>
</feature>
<feature type="transmembrane region" description="Helical" evidence="2">
    <location>
        <begin position="253"/>
        <end position="272"/>
    </location>
</feature>
<proteinExistence type="predicted"/>
<evidence type="ECO:0000256" key="2">
    <source>
        <dbReference type="SAM" id="Phobius"/>
    </source>
</evidence>
<name>A0A644YDM5_9ZZZZ</name>
<organism evidence="3">
    <name type="scientific">bioreactor metagenome</name>
    <dbReference type="NCBI Taxonomy" id="1076179"/>
    <lineage>
        <taxon>unclassified sequences</taxon>
        <taxon>metagenomes</taxon>
        <taxon>ecological metagenomes</taxon>
    </lineage>
</organism>
<dbReference type="EMBL" id="VSSQ01004777">
    <property type="protein sequence ID" value="MPM26600.1"/>
    <property type="molecule type" value="Genomic_DNA"/>
</dbReference>
<dbReference type="AlphaFoldDB" id="A0A644YDM5"/>
<sequence length="286" mass="30714">MKRLIILIFTFVCVALLFAGTAFAGAAPEAASYFTHSGYNKTYTGEDGTSHTMTVKWVGETWNKLGTVIYSINYEDIYQKDGNTYIDVMSATEIYENARPTYPNSERHSVYQVKWYADGSKEVVSDYRPAELEETVTQTALPEETTAPTTPSAAPAGTTPTPPSSTPASTDKTATKPTESVTSVPESSATPGSPPDTSPVPSADTPAVTSGPTPDITAAQENVTAESANPSPSAPSPEEEPENAPQDASASRWVWLVIVLSGISACILLALYRRRKEEKDHEDHEA</sequence>
<reference evidence="3" key="1">
    <citation type="submission" date="2019-08" db="EMBL/GenBank/DDBJ databases">
        <authorList>
            <person name="Kucharzyk K."/>
            <person name="Murdoch R.W."/>
            <person name="Higgins S."/>
            <person name="Loffler F."/>
        </authorList>
    </citation>
    <scope>NUCLEOTIDE SEQUENCE</scope>
</reference>
<gene>
    <name evidence="3" type="ORF">SDC9_73104</name>
</gene>
<feature type="region of interest" description="Disordered" evidence="1">
    <location>
        <begin position="137"/>
        <end position="249"/>
    </location>
</feature>
<keyword evidence="2" id="KW-1133">Transmembrane helix</keyword>
<keyword evidence="2" id="KW-0472">Membrane</keyword>
<comment type="caution">
    <text evidence="3">The sequence shown here is derived from an EMBL/GenBank/DDBJ whole genome shotgun (WGS) entry which is preliminary data.</text>
</comment>
<keyword evidence="2" id="KW-0812">Transmembrane</keyword>
<feature type="compositionally biased region" description="Polar residues" evidence="1">
    <location>
        <begin position="179"/>
        <end position="191"/>
    </location>
</feature>
<accession>A0A644YDM5</accession>